<proteinExistence type="predicted"/>
<gene>
    <name evidence="1" type="ORF">D0Y83_03685</name>
</gene>
<protein>
    <recommendedName>
        <fullName evidence="3">Uracil-DNA glycosylase-like domain-containing protein</fullName>
    </recommendedName>
</protein>
<name>A0A5P6N8X7_9SPHN</name>
<evidence type="ECO:0008006" key="3">
    <source>
        <dbReference type="Google" id="ProtNLM"/>
    </source>
</evidence>
<sequence>MRSIPNKFSQYADRIRGLASQSLNDPAAIPNLRMESCQIRNREVTMCYAPFDYVNRDARIVIVGMTPGRQQAGNALRAAQAALMKGMPLDKAAKDAKVFASFSGSMRGNLVRMLDLVGVAELLGLETTATLWDRDSALVHFTSALRYPVFVDGDNWSGNPDMVKTPELRRWLEDYTGEELAALPNTILVPLGPKVTAALNHLASLGKIDKNRIMAGLPHPSGANNERIAYFLGEKAADLCSAKTNTVALDTAREALRARVSQLK</sequence>
<reference evidence="2" key="1">
    <citation type="submission" date="2018-09" db="EMBL/GenBank/DDBJ databases">
        <title>Nocardia yunnanensis sp. nov., an actinomycete isolated from a soil sample.</title>
        <authorList>
            <person name="Zhang J."/>
        </authorList>
    </citation>
    <scope>NUCLEOTIDE SEQUENCE [LARGE SCALE GENOMIC DNA]</scope>
    <source>
        <strain evidence="2">21-3</strain>
    </source>
</reference>
<evidence type="ECO:0000313" key="1">
    <source>
        <dbReference type="EMBL" id="QFI62471.1"/>
    </source>
</evidence>
<dbReference type="AlphaFoldDB" id="A0A5P6N8X7"/>
<dbReference type="RefSeq" id="WP_151885013.1">
    <property type="nucleotide sequence ID" value="NZ_CP032228.1"/>
</dbReference>
<dbReference type="GeneID" id="69696387"/>
<accession>A0A5P6N8X7</accession>
<dbReference type="InterPro" id="IPR036895">
    <property type="entry name" value="Uracil-DNA_glycosylase-like_sf"/>
</dbReference>
<dbReference type="Proteomes" id="UP000325385">
    <property type="component" value="Chromosome"/>
</dbReference>
<dbReference type="Gene3D" id="3.40.470.10">
    <property type="entry name" value="Uracil-DNA glycosylase-like domain"/>
    <property type="match status" value="1"/>
</dbReference>
<dbReference type="EMBL" id="CP032228">
    <property type="protein sequence ID" value="QFI62471.1"/>
    <property type="molecule type" value="Genomic_DNA"/>
</dbReference>
<organism evidence="1 2">
    <name type="scientific">Qipengyuania flava</name>
    <dbReference type="NCBI Taxonomy" id="192812"/>
    <lineage>
        <taxon>Bacteria</taxon>
        <taxon>Pseudomonadati</taxon>
        <taxon>Pseudomonadota</taxon>
        <taxon>Alphaproteobacteria</taxon>
        <taxon>Sphingomonadales</taxon>
        <taxon>Erythrobacteraceae</taxon>
        <taxon>Qipengyuania</taxon>
    </lineage>
</organism>
<evidence type="ECO:0000313" key="2">
    <source>
        <dbReference type="Proteomes" id="UP000325385"/>
    </source>
</evidence>